<evidence type="ECO:0000313" key="2">
    <source>
        <dbReference type="EMBL" id="KAK1372603.1"/>
    </source>
</evidence>
<dbReference type="Proteomes" id="UP001237642">
    <property type="component" value="Unassembled WGS sequence"/>
</dbReference>
<comment type="caution">
    <text evidence="2">The sequence shown here is derived from an EMBL/GenBank/DDBJ whole genome shotgun (WGS) entry which is preliminary data.</text>
</comment>
<name>A0AAD8MHX9_9APIA</name>
<evidence type="ECO:0000259" key="1">
    <source>
        <dbReference type="PROSITE" id="PS50144"/>
    </source>
</evidence>
<keyword evidence="3" id="KW-1185">Reference proteome</keyword>
<dbReference type="SUPFAM" id="SSF49599">
    <property type="entry name" value="TRAF domain-like"/>
    <property type="match status" value="1"/>
</dbReference>
<dbReference type="InterPro" id="IPR008974">
    <property type="entry name" value="TRAF-like"/>
</dbReference>
<dbReference type="PROSITE" id="PS50144">
    <property type="entry name" value="MATH"/>
    <property type="match status" value="2"/>
</dbReference>
<feature type="domain" description="MATH" evidence="1">
    <location>
        <begin position="46"/>
        <end position="180"/>
    </location>
</feature>
<proteinExistence type="predicted"/>
<reference evidence="2" key="2">
    <citation type="submission" date="2023-05" db="EMBL/GenBank/DDBJ databases">
        <authorList>
            <person name="Schelkunov M.I."/>
        </authorList>
    </citation>
    <scope>NUCLEOTIDE SEQUENCE</scope>
    <source>
        <strain evidence="2">Hsosn_3</strain>
        <tissue evidence="2">Leaf</tissue>
    </source>
</reference>
<dbReference type="PANTHER" id="PTHR46162:SF2">
    <property type="entry name" value="ANKYRIN REPEAT-CONTAINING PROTEIN-RELATED"/>
    <property type="match status" value="1"/>
</dbReference>
<dbReference type="PANTHER" id="PTHR46162">
    <property type="entry name" value="TRAF-LIKE FAMILY PROTEIN"/>
    <property type="match status" value="1"/>
</dbReference>
<dbReference type="Pfam" id="PF22486">
    <property type="entry name" value="MATH_2"/>
    <property type="match status" value="1"/>
</dbReference>
<organism evidence="2 3">
    <name type="scientific">Heracleum sosnowskyi</name>
    <dbReference type="NCBI Taxonomy" id="360622"/>
    <lineage>
        <taxon>Eukaryota</taxon>
        <taxon>Viridiplantae</taxon>
        <taxon>Streptophyta</taxon>
        <taxon>Embryophyta</taxon>
        <taxon>Tracheophyta</taxon>
        <taxon>Spermatophyta</taxon>
        <taxon>Magnoliopsida</taxon>
        <taxon>eudicotyledons</taxon>
        <taxon>Gunneridae</taxon>
        <taxon>Pentapetalae</taxon>
        <taxon>asterids</taxon>
        <taxon>campanulids</taxon>
        <taxon>Apiales</taxon>
        <taxon>Apiaceae</taxon>
        <taxon>Apioideae</taxon>
        <taxon>apioid superclade</taxon>
        <taxon>Tordylieae</taxon>
        <taxon>Tordyliinae</taxon>
        <taxon>Heracleum</taxon>
    </lineage>
</organism>
<dbReference type="InterPro" id="IPR002083">
    <property type="entry name" value="MATH/TRAF_dom"/>
</dbReference>
<evidence type="ECO:0000313" key="3">
    <source>
        <dbReference type="Proteomes" id="UP001237642"/>
    </source>
</evidence>
<dbReference type="SMART" id="SM00061">
    <property type="entry name" value="MATH"/>
    <property type="match status" value="1"/>
</dbReference>
<dbReference type="EMBL" id="JAUIZM010000007">
    <property type="protein sequence ID" value="KAK1372603.1"/>
    <property type="molecule type" value="Genomic_DNA"/>
</dbReference>
<feature type="domain" description="MATH" evidence="1">
    <location>
        <begin position="1"/>
        <end position="25"/>
    </location>
</feature>
<dbReference type="Gene3D" id="2.60.210.10">
    <property type="entry name" value="Apoptosis, Tumor Necrosis Factor Receptor Associated Protein 2, Chain A"/>
    <property type="match status" value="1"/>
</dbReference>
<accession>A0AAD8MHX9</accession>
<gene>
    <name evidence="2" type="ORF">POM88_028796</name>
</gene>
<reference evidence="2" key="1">
    <citation type="submission" date="2023-02" db="EMBL/GenBank/DDBJ databases">
        <title>Genome of toxic invasive species Heracleum sosnowskyi carries increased number of genes despite the absence of recent whole-genome duplications.</title>
        <authorList>
            <person name="Schelkunov M."/>
            <person name="Shtratnikova V."/>
            <person name="Makarenko M."/>
            <person name="Klepikova A."/>
            <person name="Omelchenko D."/>
            <person name="Novikova G."/>
            <person name="Obukhova E."/>
            <person name="Bogdanov V."/>
            <person name="Penin A."/>
            <person name="Logacheva M."/>
        </authorList>
    </citation>
    <scope>NUCLEOTIDE SEQUENCE</scope>
    <source>
        <strain evidence="2">Hsosn_3</strain>
        <tissue evidence="2">Leaf</tissue>
    </source>
</reference>
<protein>
    <recommendedName>
        <fullName evidence="1">MATH domain-containing protein</fullName>
    </recommendedName>
</protein>
<dbReference type="CDD" id="cd00121">
    <property type="entry name" value="MATH"/>
    <property type="match status" value="1"/>
</dbReference>
<sequence length="190" mass="21774">MSLDTFSDATNGYLVDDSCLFGIQVSAVKHTGNGETLKMNIRNPKQVTFNWKICKFSKRRRRTPHVVKIISQEFTVGNHKWRLWLYPNGDSGVKDSLSLYLELVLAPSTVKKVIAEYSLEIQNQISKSHHQKRASVWFNTTKSNVTTSNWGWPKFILLSDLENESSGFRQKDTVLIQAKVNIKTEVTYFS</sequence>
<dbReference type="AlphaFoldDB" id="A0AAD8MHX9"/>